<sequence length="54" mass="5814">MSGYQEQCNYSTDSSETHAVIARLDEQPLPGTVKIPSGSSIASNAYVTLLITRL</sequence>
<dbReference type="AlphaFoldDB" id="A0A4Z1FBG7"/>
<gene>
    <name evidence="1" type="ORF">BTUL_0001g02110</name>
</gene>
<dbReference type="EMBL" id="PQXH01000001">
    <property type="protein sequence ID" value="TGO20212.1"/>
    <property type="molecule type" value="Genomic_DNA"/>
</dbReference>
<reference evidence="1 2" key="1">
    <citation type="submission" date="2017-12" db="EMBL/GenBank/DDBJ databases">
        <title>Comparative genomics of Botrytis spp.</title>
        <authorList>
            <person name="Valero-Jimenez C.A."/>
            <person name="Tapia P."/>
            <person name="Veloso J."/>
            <person name="Silva-Moreno E."/>
            <person name="Staats M."/>
            <person name="Valdes J.H."/>
            <person name="Van Kan J.A.L."/>
        </authorList>
    </citation>
    <scope>NUCLEOTIDE SEQUENCE [LARGE SCALE GENOMIC DNA]</scope>
    <source>
        <strain evidence="1 2">Bt9001</strain>
    </source>
</reference>
<evidence type="ECO:0000313" key="2">
    <source>
        <dbReference type="Proteomes" id="UP000297777"/>
    </source>
</evidence>
<accession>A0A4Z1FBG7</accession>
<evidence type="ECO:0000313" key="1">
    <source>
        <dbReference type="EMBL" id="TGO20212.1"/>
    </source>
</evidence>
<protein>
    <submittedName>
        <fullName evidence="1">Uncharacterized protein</fullName>
    </submittedName>
</protein>
<organism evidence="1 2">
    <name type="scientific">Botrytis tulipae</name>
    <dbReference type="NCBI Taxonomy" id="87230"/>
    <lineage>
        <taxon>Eukaryota</taxon>
        <taxon>Fungi</taxon>
        <taxon>Dikarya</taxon>
        <taxon>Ascomycota</taxon>
        <taxon>Pezizomycotina</taxon>
        <taxon>Leotiomycetes</taxon>
        <taxon>Helotiales</taxon>
        <taxon>Sclerotiniaceae</taxon>
        <taxon>Botrytis</taxon>
    </lineage>
</organism>
<proteinExistence type="predicted"/>
<keyword evidence="2" id="KW-1185">Reference proteome</keyword>
<comment type="caution">
    <text evidence="1">The sequence shown here is derived from an EMBL/GenBank/DDBJ whole genome shotgun (WGS) entry which is preliminary data.</text>
</comment>
<name>A0A4Z1FBG7_9HELO</name>
<dbReference type="Proteomes" id="UP000297777">
    <property type="component" value="Unassembled WGS sequence"/>
</dbReference>